<reference evidence="1" key="1">
    <citation type="submission" date="2019-11" db="EMBL/GenBank/DDBJ databases">
        <authorList>
            <person name="Liu Y."/>
            <person name="Hou J."/>
            <person name="Li T.-Q."/>
            <person name="Guan C.-H."/>
            <person name="Wu X."/>
            <person name="Wu H.-Z."/>
            <person name="Ling F."/>
            <person name="Zhang R."/>
            <person name="Shi X.-G."/>
            <person name="Ren J.-P."/>
            <person name="Chen E.-F."/>
            <person name="Sun J.-M."/>
        </authorList>
    </citation>
    <scope>NUCLEOTIDE SEQUENCE</scope>
    <source>
        <strain evidence="1">Adult_tree_wgs_1</strain>
        <tissue evidence="1">Leaves</tissue>
    </source>
</reference>
<accession>A0A834FV15</accession>
<dbReference type="AlphaFoldDB" id="A0A834FV15"/>
<dbReference type="EMBL" id="WJXA01000316">
    <property type="protein sequence ID" value="KAF7113244.1"/>
    <property type="molecule type" value="Genomic_DNA"/>
</dbReference>
<organism evidence="1 2">
    <name type="scientific">Rhododendron simsii</name>
    <name type="common">Sims's rhododendron</name>
    <dbReference type="NCBI Taxonomy" id="118357"/>
    <lineage>
        <taxon>Eukaryota</taxon>
        <taxon>Viridiplantae</taxon>
        <taxon>Streptophyta</taxon>
        <taxon>Embryophyta</taxon>
        <taxon>Tracheophyta</taxon>
        <taxon>Spermatophyta</taxon>
        <taxon>Magnoliopsida</taxon>
        <taxon>eudicotyledons</taxon>
        <taxon>Gunneridae</taxon>
        <taxon>Pentapetalae</taxon>
        <taxon>asterids</taxon>
        <taxon>Ericales</taxon>
        <taxon>Ericaceae</taxon>
        <taxon>Ericoideae</taxon>
        <taxon>Rhodoreae</taxon>
        <taxon>Rhododendron</taxon>
    </lineage>
</organism>
<keyword evidence="2" id="KW-1185">Reference proteome</keyword>
<protein>
    <submittedName>
        <fullName evidence="1">Uncharacterized protein</fullName>
    </submittedName>
</protein>
<name>A0A834FV15_RHOSS</name>
<gene>
    <name evidence="1" type="ORF">RHSIM_RhsimUnG0145800</name>
</gene>
<evidence type="ECO:0000313" key="1">
    <source>
        <dbReference type="EMBL" id="KAF7113244.1"/>
    </source>
</evidence>
<dbReference type="Proteomes" id="UP000626092">
    <property type="component" value="Unassembled WGS sequence"/>
</dbReference>
<evidence type="ECO:0000313" key="2">
    <source>
        <dbReference type="Proteomes" id="UP000626092"/>
    </source>
</evidence>
<proteinExistence type="predicted"/>
<sequence>MVYPWRSSPSVTPTVYAYDSQPSPLNFTSVGIKTLDLDCDGGSNLGQYTLNDLLAFFHNDRSLKFMGFMTNAYKSEFLKPYSIGVSTSMESCSLQLENLSSYRKS</sequence>
<comment type="caution">
    <text evidence="1">The sequence shown here is derived from an EMBL/GenBank/DDBJ whole genome shotgun (WGS) entry which is preliminary data.</text>
</comment>